<accession>F4RFY4</accession>
<dbReference type="KEGG" id="mlr:MELLADRAFT_61738"/>
<dbReference type="AlphaFoldDB" id="F4RFY4"/>
<feature type="domain" description="DUF6589" evidence="1">
    <location>
        <begin position="238"/>
        <end position="443"/>
    </location>
</feature>
<name>F4RFY4_MELLP</name>
<gene>
    <name evidence="2" type="ORF">MELLADRAFT_61738</name>
</gene>
<dbReference type="VEuPathDB" id="FungiDB:MELLADRAFT_61738"/>
<protein>
    <recommendedName>
        <fullName evidence="1">DUF6589 domain-containing protein</fullName>
    </recommendedName>
</protein>
<evidence type="ECO:0000313" key="2">
    <source>
        <dbReference type="EMBL" id="EGG08451.1"/>
    </source>
</evidence>
<dbReference type="GeneID" id="18929783"/>
<evidence type="ECO:0000313" key="3">
    <source>
        <dbReference type="Proteomes" id="UP000001072"/>
    </source>
</evidence>
<dbReference type="InParanoid" id="F4RFY4"/>
<organism evidence="3">
    <name type="scientific">Melampsora larici-populina (strain 98AG31 / pathotype 3-4-7)</name>
    <name type="common">Poplar leaf rust fungus</name>
    <dbReference type="NCBI Taxonomy" id="747676"/>
    <lineage>
        <taxon>Eukaryota</taxon>
        <taxon>Fungi</taxon>
        <taxon>Dikarya</taxon>
        <taxon>Basidiomycota</taxon>
        <taxon>Pucciniomycotina</taxon>
        <taxon>Pucciniomycetes</taxon>
        <taxon>Pucciniales</taxon>
        <taxon>Melampsoraceae</taxon>
        <taxon>Melampsora</taxon>
    </lineage>
</organism>
<dbReference type="InterPro" id="IPR046496">
    <property type="entry name" value="DUF6589"/>
</dbReference>
<dbReference type="OrthoDB" id="2504260at2759"/>
<dbReference type="RefSeq" id="XP_007408037.1">
    <property type="nucleotide sequence ID" value="XM_007407975.1"/>
</dbReference>
<dbReference type="Pfam" id="PF20231">
    <property type="entry name" value="DUF6589"/>
    <property type="match status" value="1"/>
</dbReference>
<dbReference type="EMBL" id="GL883100">
    <property type="protein sequence ID" value="EGG08451.1"/>
    <property type="molecule type" value="Genomic_DNA"/>
</dbReference>
<keyword evidence="3" id="KW-1185">Reference proteome</keyword>
<dbReference type="HOGENOM" id="CLU_009176_3_1_1"/>
<proteinExistence type="predicted"/>
<evidence type="ECO:0000259" key="1">
    <source>
        <dbReference type="Pfam" id="PF20231"/>
    </source>
</evidence>
<reference evidence="3" key="1">
    <citation type="journal article" date="2011" name="Proc. Natl. Acad. Sci. U.S.A.">
        <title>Obligate biotrophy features unraveled by the genomic analysis of rust fungi.</title>
        <authorList>
            <person name="Duplessis S."/>
            <person name="Cuomo C.A."/>
            <person name="Lin Y.-C."/>
            <person name="Aerts A."/>
            <person name="Tisserant E."/>
            <person name="Veneault-Fourrey C."/>
            <person name="Joly D.L."/>
            <person name="Hacquard S."/>
            <person name="Amselem J."/>
            <person name="Cantarel B.L."/>
            <person name="Chiu R."/>
            <person name="Coutinho P.M."/>
            <person name="Feau N."/>
            <person name="Field M."/>
            <person name="Frey P."/>
            <person name="Gelhaye E."/>
            <person name="Goldberg J."/>
            <person name="Grabherr M.G."/>
            <person name="Kodira C.D."/>
            <person name="Kohler A."/>
            <person name="Kuees U."/>
            <person name="Lindquist E.A."/>
            <person name="Lucas S.M."/>
            <person name="Mago R."/>
            <person name="Mauceli E."/>
            <person name="Morin E."/>
            <person name="Murat C."/>
            <person name="Pangilinan J.L."/>
            <person name="Park R."/>
            <person name="Pearson M."/>
            <person name="Quesneville H."/>
            <person name="Rouhier N."/>
            <person name="Sakthikumar S."/>
            <person name="Salamov A.A."/>
            <person name="Schmutz J."/>
            <person name="Selles B."/>
            <person name="Shapiro H."/>
            <person name="Tanguay P."/>
            <person name="Tuskan G.A."/>
            <person name="Henrissat B."/>
            <person name="Van de Peer Y."/>
            <person name="Rouze P."/>
            <person name="Ellis J.G."/>
            <person name="Dodds P.N."/>
            <person name="Schein J.E."/>
            <person name="Zhong S."/>
            <person name="Hamelin R.C."/>
            <person name="Grigoriev I.V."/>
            <person name="Szabo L.J."/>
            <person name="Martin F."/>
        </authorList>
    </citation>
    <scope>NUCLEOTIDE SEQUENCE [LARGE SCALE GENOMIC DNA]</scope>
    <source>
        <strain evidence="3">98AG31 / pathotype 3-4-7</strain>
    </source>
</reference>
<sequence length="457" mass="50603">MTISSNPVSPPGSQEIPVTVQNAILICKYMTKLGVTPKQFMVTFLSSTQEELAVRRRLSKIGKGGRETRSIFKNLGRLTTASHQGRDEWDKLILDEVACCWASAIVNQQEITRGAFPMGAFVSSNAITPNFFTESAEKYQNDQVRSGMKFLHTLIYRKTAHAMKKKEVFPYEDVPLSPEAQMQDGEARVEGALDDDTVLSMENLVHIKATPASQAEHKLSKELGLPAFLESMAAAQRKPVKVSTFCPGAPEMKHWRLVLKAQVAKALIEYIDNIPGQPKNVQLPSLSITPPAIDPIEMHKPNLHFLRMMDAPDSSAEGVSRVIDKVLGQIGLDSETYANKLLVAGGDVGSNQLVESLRVKRFPPIDSVEGYEWVLSVFGGAHTSWNFTKALWIHHWGNPSKGTDTGVWRSAFALGLEYKKPAGSQDFNTIMRSCQIVHKANLIFIIASVIAFLFERP</sequence>
<dbReference type="Proteomes" id="UP000001072">
    <property type="component" value="Unassembled WGS sequence"/>
</dbReference>